<dbReference type="STRING" id="40578.Xbed_01933"/>
<dbReference type="Proteomes" id="UP000194204">
    <property type="component" value="Unassembled WGS sequence"/>
</dbReference>
<keyword evidence="2" id="KW-1185">Reference proteome</keyword>
<organism evidence="1 2">
    <name type="scientific">Xenorhabdus beddingii</name>
    <dbReference type="NCBI Taxonomy" id="40578"/>
    <lineage>
        <taxon>Bacteria</taxon>
        <taxon>Pseudomonadati</taxon>
        <taxon>Pseudomonadota</taxon>
        <taxon>Gammaproteobacteria</taxon>
        <taxon>Enterobacterales</taxon>
        <taxon>Morganellaceae</taxon>
        <taxon>Xenorhabdus</taxon>
    </lineage>
</organism>
<dbReference type="OrthoDB" id="6440144at2"/>
<evidence type="ECO:0000313" key="2">
    <source>
        <dbReference type="Proteomes" id="UP000194204"/>
    </source>
</evidence>
<protein>
    <submittedName>
        <fullName evidence="1">Uncharacterized protein</fullName>
    </submittedName>
</protein>
<evidence type="ECO:0000313" key="1">
    <source>
        <dbReference type="EMBL" id="OTA20002.1"/>
    </source>
</evidence>
<sequence>MSVLDTNLLPAPQFPQDYGNGKINISDVRAMGSQYILMQVDKYDKAEVEDKIEGVIYLKNDTNTKVKSVPYTITPDKLKRNYHLLLFHVSEIEVSGLYEAEYTVTELINNQRYSLKSNITFTGSCNMNTSGNEVIFLDAKNSTLDLRTIKSEGAIKIRAKFTGLVDYDNMVITIESLKKDGSELKSLSSASLPLLPKDIQNGYKDYDFSINKFDFIEADSFIANFSITNKQIISDYTQVTLLEDLDTINVKVQTTKNIAGRINKFPDIKPLLSAIIYTEPNNKLNAQLTNAYFNNGITNTEITTNDKGVGYLYIYSDDITKNSVLSLNYDNPVIAYNVPLSFANWKSSSDGMISYTYSSYGVADGICECELLIQFTLKKPAVTGITVSFDSTDIMINNGGHILEITHPDVNNILVYKLKTKKAVRSNFTVSVTGVSMDPINNTIVFIDPLTF</sequence>
<proteinExistence type="predicted"/>
<reference evidence="1 2" key="1">
    <citation type="submission" date="2017-01" db="EMBL/GenBank/DDBJ databases">
        <title>Deconstructing symbiosis and pathogenesis requirements using a combined genomic-metabolomic approach.</title>
        <authorList>
            <person name="Tobias N.J."/>
            <person name="Wolff H."/>
            <person name="Djahanschiri B."/>
            <person name="Ebersberger I."/>
            <person name="Bode H.B."/>
        </authorList>
    </citation>
    <scope>NUCLEOTIDE SEQUENCE [LARGE SCALE GENOMIC DNA]</scope>
    <source>
        <strain evidence="1 2">DSM 4764</strain>
    </source>
</reference>
<dbReference type="RefSeq" id="WP_086112710.1">
    <property type="nucleotide sequence ID" value="NZ_CAWNHF010000035.1"/>
</dbReference>
<dbReference type="EMBL" id="MUBK01000013">
    <property type="protein sequence ID" value="OTA20002.1"/>
    <property type="molecule type" value="Genomic_DNA"/>
</dbReference>
<name>A0A1Y2SP92_9GAMM</name>
<accession>A0A1Y2SP92</accession>
<gene>
    <name evidence="1" type="ORF">Xbed_01933</name>
</gene>
<dbReference type="AlphaFoldDB" id="A0A1Y2SP92"/>
<comment type="caution">
    <text evidence="1">The sequence shown here is derived from an EMBL/GenBank/DDBJ whole genome shotgun (WGS) entry which is preliminary data.</text>
</comment>